<evidence type="ECO:0000313" key="3">
    <source>
        <dbReference type="EMBL" id="THH09542.1"/>
    </source>
</evidence>
<protein>
    <recommendedName>
        <fullName evidence="2">Reverse transcriptase Ty1/copia-type domain-containing protein</fullName>
    </recommendedName>
</protein>
<dbReference type="Pfam" id="PF07727">
    <property type="entry name" value="RVT_2"/>
    <property type="match status" value="2"/>
</dbReference>
<accession>A0A4S4LCM9</accession>
<dbReference type="OrthoDB" id="3344688at2759"/>
<feature type="compositionally biased region" description="Pro residues" evidence="1">
    <location>
        <begin position="84"/>
        <end position="97"/>
    </location>
</feature>
<feature type="domain" description="Reverse transcriptase Ty1/copia-type" evidence="2">
    <location>
        <begin position="277"/>
        <end position="359"/>
    </location>
</feature>
<feature type="region of interest" description="Disordered" evidence="1">
    <location>
        <begin position="53"/>
        <end position="122"/>
    </location>
</feature>
<feature type="compositionally biased region" description="Low complexity" evidence="1">
    <location>
        <begin position="53"/>
        <end position="66"/>
    </location>
</feature>
<dbReference type="InterPro" id="IPR013103">
    <property type="entry name" value="RVT_2"/>
</dbReference>
<evidence type="ECO:0000259" key="2">
    <source>
        <dbReference type="Pfam" id="PF07727"/>
    </source>
</evidence>
<dbReference type="Proteomes" id="UP000310158">
    <property type="component" value="Unassembled WGS sequence"/>
</dbReference>
<sequence>MRPGLASNPTYLTHENLAAEPLFSFKAPTTPKSIAVLSSASLLDFTYDSPTSSSPSVLPTVSHPSLHSLNDDPSSFTSSLPSNPILPSPVQSPPAPTLPTLLSDITPPSPRQSHHIRQPSAKLAESLELPITSQVAQAVTDSKTAADRLHLARLHVATSPSLDNSLSNSPSFSSLYLLSPLSPSPSDTDLILAAAAQLNEEPCTWTDVQALPMLKNGALLILMNLPPSCLLLHLAAHFSWPIKQLDIKTAFLHGDLEEDLWMEQPDGFAEPGKESWCLLTIHVDDLNVARSSSAVIQDVKISLRSRFDIVELGPVQWLVGLSISCNLADHTITVSQTGLIDSVIDKFHLLNANTVSTPLNCNVRLTHDDSPTTSVDKSTISSIPFRELIGCLMYLSIRSRPDISFTVQHLTTRTPASEATPDPLDFDDQSLATVFHLDLA</sequence>
<evidence type="ECO:0000313" key="4">
    <source>
        <dbReference type="Proteomes" id="UP000310158"/>
    </source>
</evidence>
<name>A0A4S4LCM9_9AGAM</name>
<reference evidence="3 4" key="1">
    <citation type="submission" date="2019-02" db="EMBL/GenBank/DDBJ databases">
        <title>Genome sequencing of the rare red list fungi Bondarzewia mesenterica.</title>
        <authorList>
            <person name="Buettner E."/>
            <person name="Kellner H."/>
        </authorList>
    </citation>
    <scope>NUCLEOTIDE SEQUENCE [LARGE SCALE GENOMIC DNA]</scope>
    <source>
        <strain evidence="3 4">DSM 108281</strain>
    </source>
</reference>
<comment type="caution">
    <text evidence="3">The sequence shown here is derived from an EMBL/GenBank/DDBJ whole genome shotgun (WGS) entry which is preliminary data.</text>
</comment>
<proteinExistence type="predicted"/>
<organism evidence="3 4">
    <name type="scientific">Bondarzewia mesenterica</name>
    <dbReference type="NCBI Taxonomy" id="1095465"/>
    <lineage>
        <taxon>Eukaryota</taxon>
        <taxon>Fungi</taxon>
        <taxon>Dikarya</taxon>
        <taxon>Basidiomycota</taxon>
        <taxon>Agaricomycotina</taxon>
        <taxon>Agaricomycetes</taxon>
        <taxon>Russulales</taxon>
        <taxon>Bondarzewiaceae</taxon>
        <taxon>Bondarzewia</taxon>
    </lineage>
</organism>
<keyword evidence="4" id="KW-1185">Reference proteome</keyword>
<feature type="domain" description="Reverse transcriptase Ty1/copia-type" evidence="2">
    <location>
        <begin position="230"/>
        <end position="275"/>
    </location>
</feature>
<dbReference type="AlphaFoldDB" id="A0A4S4LCM9"/>
<gene>
    <name evidence="3" type="ORF">EW146_g8663</name>
</gene>
<evidence type="ECO:0000256" key="1">
    <source>
        <dbReference type="SAM" id="MobiDB-lite"/>
    </source>
</evidence>
<dbReference type="EMBL" id="SGPL01000623">
    <property type="protein sequence ID" value="THH09542.1"/>
    <property type="molecule type" value="Genomic_DNA"/>
</dbReference>
<feature type="compositionally biased region" description="Polar residues" evidence="1">
    <location>
        <begin position="67"/>
        <end position="77"/>
    </location>
</feature>